<dbReference type="AlphaFoldDB" id="A0A8T0I757"/>
<name>A0A8T0I757_CERPU</name>
<protein>
    <submittedName>
        <fullName evidence="2">Uncharacterized protein</fullName>
    </submittedName>
</protein>
<proteinExistence type="predicted"/>
<evidence type="ECO:0000313" key="2">
    <source>
        <dbReference type="EMBL" id="KAG0579322.1"/>
    </source>
</evidence>
<dbReference type="Proteomes" id="UP000822688">
    <property type="component" value="Chromosome 4"/>
</dbReference>
<feature type="transmembrane region" description="Helical" evidence="1">
    <location>
        <begin position="115"/>
        <end position="136"/>
    </location>
</feature>
<keyword evidence="1" id="KW-0812">Transmembrane</keyword>
<reference evidence="2" key="1">
    <citation type="submission" date="2020-06" db="EMBL/GenBank/DDBJ databases">
        <title>WGS assembly of Ceratodon purpureus strain R40.</title>
        <authorList>
            <person name="Carey S.B."/>
            <person name="Jenkins J."/>
            <person name="Shu S."/>
            <person name="Lovell J.T."/>
            <person name="Sreedasyam A."/>
            <person name="Maumus F."/>
            <person name="Tiley G.P."/>
            <person name="Fernandez-Pozo N."/>
            <person name="Barry K."/>
            <person name="Chen C."/>
            <person name="Wang M."/>
            <person name="Lipzen A."/>
            <person name="Daum C."/>
            <person name="Saski C.A."/>
            <person name="Payton A.C."/>
            <person name="Mcbreen J.C."/>
            <person name="Conrad R.E."/>
            <person name="Kollar L.M."/>
            <person name="Olsson S."/>
            <person name="Huttunen S."/>
            <person name="Landis J.B."/>
            <person name="Wickett N.J."/>
            <person name="Johnson M.G."/>
            <person name="Rensing S.A."/>
            <person name="Grimwood J."/>
            <person name="Schmutz J."/>
            <person name="Mcdaniel S.F."/>
        </authorList>
    </citation>
    <scope>NUCLEOTIDE SEQUENCE</scope>
    <source>
        <strain evidence="2">R40</strain>
    </source>
</reference>
<organism evidence="2 3">
    <name type="scientific">Ceratodon purpureus</name>
    <name type="common">Fire moss</name>
    <name type="synonym">Dicranum purpureum</name>
    <dbReference type="NCBI Taxonomy" id="3225"/>
    <lineage>
        <taxon>Eukaryota</taxon>
        <taxon>Viridiplantae</taxon>
        <taxon>Streptophyta</taxon>
        <taxon>Embryophyta</taxon>
        <taxon>Bryophyta</taxon>
        <taxon>Bryophytina</taxon>
        <taxon>Bryopsida</taxon>
        <taxon>Dicranidae</taxon>
        <taxon>Pseudoditrichales</taxon>
        <taxon>Ditrichaceae</taxon>
        <taxon>Ceratodon</taxon>
    </lineage>
</organism>
<gene>
    <name evidence="2" type="ORF">KC19_4G090500</name>
</gene>
<comment type="caution">
    <text evidence="2">The sequence shown here is derived from an EMBL/GenBank/DDBJ whole genome shotgun (WGS) entry which is preliminary data.</text>
</comment>
<accession>A0A8T0I757</accession>
<dbReference type="EMBL" id="CM026424">
    <property type="protein sequence ID" value="KAG0579322.1"/>
    <property type="molecule type" value="Genomic_DNA"/>
</dbReference>
<evidence type="ECO:0000256" key="1">
    <source>
        <dbReference type="SAM" id="Phobius"/>
    </source>
</evidence>
<keyword evidence="1" id="KW-0472">Membrane</keyword>
<keyword evidence="1" id="KW-1133">Transmembrane helix</keyword>
<keyword evidence="3" id="KW-1185">Reference proteome</keyword>
<sequence>MRAASPHAQKFLRSWLWHKRREYGADCIFWRHFQEVRCGSTELVIRVPESSGEHQSSDKQVSGMTSSATVYMWIMLFVVGMAVIESASAVRELSSSPTGSLDATTVTSQDMMIEWLRITAVPLGVFLMGACIWGCIKNSVVWRSITCERRDVSIAPKALEMQPTELPSNSSRDGSDLEEGIAVSHCRMDGGSAGSAETFETMQQLARTPITLTDDGNRAAADVAP</sequence>
<evidence type="ECO:0000313" key="3">
    <source>
        <dbReference type="Proteomes" id="UP000822688"/>
    </source>
</evidence>
<feature type="transmembrane region" description="Helical" evidence="1">
    <location>
        <begin position="70"/>
        <end position="90"/>
    </location>
</feature>